<evidence type="ECO:0000259" key="1">
    <source>
        <dbReference type="Pfam" id="PF01636"/>
    </source>
</evidence>
<dbReference type="PANTHER" id="PTHR21310">
    <property type="entry name" value="AMINOGLYCOSIDE PHOSPHOTRANSFERASE-RELATED-RELATED"/>
    <property type="match status" value="1"/>
</dbReference>
<dbReference type="Proteomes" id="UP000054549">
    <property type="component" value="Unassembled WGS sequence"/>
</dbReference>
<dbReference type="AlphaFoldDB" id="A0A0C2X5Y6"/>
<organism evidence="2 3">
    <name type="scientific">Amanita muscaria (strain Koide BX008)</name>
    <dbReference type="NCBI Taxonomy" id="946122"/>
    <lineage>
        <taxon>Eukaryota</taxon>
        <taxon>Fungi</taxon>
        <taxon>Dikarya</taxon>
        <taxon>Basidiomycota</taxon>
        <taxon>Agaricomycotina</taxon>
        <taxon>Agaricomycetes</taxon>
        <taxon>Agaricomycetidae</taxon>
        <taxon>Agaricales</taxon>
        <taxon>Pluteineae</taxon>
        <taxon>Amanitaceae</taxon>
        <taxon>Amanita</taxon>
    </lineage>
</organism>
<name>A0A0C2X5Y6_AMAMK</name>
<dbReference type="InterPro" id="IPR011009">
    <property type="entry name" value="Kinase-like_dom_sf"/>
</dbReference>
<gene>
    <name evidence="2" type="ORF">M378DRAFT_178966</name>
</gene>
<dbReference type="InParanoid" id="A0A0C2X5Y6"/>
<dbReference type="HOGENOM" id="CLU_030124_0_0_1"/>
<dbReference type="OrthoDB" id="10003767at2759"/>
<sequence>MSSPQTFVYQPRFIWESGIWGAIPRWLSPPDVTAIESVARKHLRLSAGDHISATFFAEGAFNKLFAITVSNGGSTLGSPQYIFRATAPVEPFFKTAGEVATLSYLQEHTSIPVPRIIAHSSTSDNEVGCEWILMEKVPGVALADAWNDIDLETKSKVTRSVAGYVRQLRDLRQRFTGIGTLYFREEIDTFNAAVRVSRTEDGKYVLGPLVTPYMFAGGRKLRVPRDLRPYSNDAEYITALAASEREDMKLLLSPDARLHSDFDEDLAEDAEEIIQVLDELQPILSVLFPSQPRNFALQHHDLSLRNIIVDPATYQITGIVDWDCVGTRPRWEDTYPQFLLGPEITEEIEPLAPGDTDAFRVERWENWEKMKLRLVFDRELGEARHDDDGRDEIRREIRKQLDIVGVSPGMARNWVKESGERCANVLSETSQ</sequence>
<dbReference type="EMBL" id="KN818252">
    <property type="protein sequence ID" value="KIL64133.1"/>
    <property type="molecule type" value="Genomic_DNA"/>
</dbReference>
<feature type="domain" description="Aminoglycoside phosphotransferase" evidence="1">
    <location>
        <begin position="54"/>
        <end position="333"/>
    </location>
</feature>
<dbReference type="SUPFAM" id="SSF56112">
    <property type="entry name" value="Protein kinase-like (PK-like)"/>
    <property type="match status" value="1"/>
</dbReference>
<evidence type="ECO:0000313" key="3">
    <source>
        <dbReference type="Proteomes" id="UP000054549"/>
    </source>
</evidence>
<proteinExistence type="predicted"/>
<keyword evidence="3" id="KW-1185">Reference proteome</keyword>
<accession>A0A0C2X5Y6</accession>
<reference evidence="2 3" key="1">
    <citation type="submission" date="2014-04" db="EMBL/GenBank/DDBJ databases">
        <title>Evolutionary Origins and Diversification of the Mycorrhizal Mutualists.</title>
        <authorList>
            <consortium name="DOE Joint Genome Institute"/>
            <consortium name="Mycorrhizal Genomics Consortium"/>
            <person name="Kohler A."/>
            <person name="Kuo A."/>
            <person name="Nagy L.G."/>
            <person name="Floudas D."/>
            <person name="Copeland A."/>
            <person name="Barry K.W."/>
            <person name="Cichocki N."/>
            <person name="Veneault-Fourrey C."/>
            <person name="LaButti K."/>
            <person name="Lindquist E.A."/>
            <person name="Lipzen A."/>
            <person name="Lundell T."/>
            <person name="Morin E."/>
            <person name="Murat C."/>
            <person name="Riley R."/>
            <person name="Ohm R."/>
            <person name="Sun H."/>
            <person name="Tunlid A."/>
            <person name="Henrissat B."/>
            <person name="Grigoriev I.V."/>
            <person name="Hibbett D.S."/>
            <person name="Martin F."/>
        </authorList>
    </citation>
    <scope>NUCLEOTIDE SEQUENCE [LARGE SCALE GENOMIC DNA]</scope>
    <source>
        <strain evidence="2 3">Koide BX008</strain>
    </source>
</reference>
<dbReference type="Pfam" id="PF01636">
    <property type="entry name" value="APH"/>
    <property type="match status" value="1"/>
</dbReference>
<evidence type="ECO:0000313" key="2">
    <source>
        <dbReference type="EMBL" id="KIL64133.1"/>
    </source>
</evidence>
<dbReference type="InterPro" id="IPR051678">
    <property type="entry name" value="AGP_Transferase"/>
</dbReference>
<dbReference type="PANTHER" id="PTHR21310:SF13">
    <property type="entry name" value="AMINOGLYCOSIDE PHOSPHOTRANSFERASE DOMAIN-CONTAINING PROTEIN"/>
    <property type="match status" value="1"/>
</dbReference>
<protein>
    <recommendedName>
        <fullName evidence="1">Aminoglycoside phosphotransferase domain-containing protein</fullName>
    </recommendedName>
</protein>
<dbReference type="Gene3D" id="3.90.1200.10">
    <property type="match status" value="1"/>
</dbReference>
<dbReference type="InterPro" id="IPR002575">
    <property type="entry name" value="Aminoglycoside_PTrfase"/>
</dbReference>